<keyword evidence="9" id="KW-1185">Reference proteome</keyword>
<gene>
    <name evidence="8" type="ORF">MUO14_09885</name>
</gene>
<evidence type="ECO:0000259" key="7">
    <source>
        <dbReference type="PROSITE" id="PS51093"/>
    </source>
</evidence>
<evidence type="ECO:0000313" key="9">
    <source>
        <dbReference type="Proteomes" id="UP000831880"/>
    </source>
</evidence>
<dbReference type="Gene3D" id="2.70.70.10">
    <property type="entry name" value="Glucose Permease (Domain IIA)"/>
    <property type="match status" value="1"/>
</dbReference>
<dbReference type="RefSeq" id="WP_244755055.1">
    <property type="nucleotide sequence ID" value="NZ_CP095074.1"/>
</dbReference>
<proteinExistence type="predicted"/>
<dbReference type="EMBL" id="CP095074">
    <property type="protein sequence ID" value="UOQ95202.1"/>
    <property type="molecule type" value="Genomic_DNA"/>
</dbReference>
<keyword evidence="5" id="KW-0598">Phosphotransferase system</keyword>
<evidence type="ECO:0000256" key="3">
    <source>
        <dbReference type="ARBA" id="ARBA00022597"/>
    </source>
</evidence>
<keyword evidence="6" id="KW-0418">Kinase</keyword>
<keyword evidence="3 8" id="KW-0762">Sugar transport</keyword>
<dbReference type="InterPro" id="IPR011055">
    <property type="entry name" value="Dup_hybrid_motif"/>
</dbReference>
<evidence type="ECO:0000256" key="1">
    <source>
        <dbReference type="ARBA" id="ARBA00004496"/>
    </source>
</evidence>
<dbReference type="PANTHER" id="PTHR45008">
    <property type="entry name" value="PTS SYSTEM GLUCOSE-SPECIFIC EIIA COMPONENT"/>
    <property type="match status" value="1"/>
</dbReference>
<dbReference type="Proteomes" id="UP000831880">
    <property type="component" value="Chromosome"/>
</dbReference>
<feature type="domain" description="PTS EIIA type-1" evidence="7">
    <location>
        <begin position="32"/>
        <end position="136"/>
    </location>
</feature>
<dbReference type="NCBIfam" id="TIGR00830">
    <property type="entry name" value="PTBA"/>
    <property type="match status" value="1"/>
</dbReference>
<evidence type="ECO:0000256" key="2">
    <source>
        <dbReference type="ARBA" id="ARBA00022448"/>
    </source>
</evidence>
<dbReference type="Pfam" id="PF00358">
    <property type="entry name" value="PTS_EIIA_1"/>
    <property type="match status" value="1"/>
</dbReference>
<dbReference type="PROSITE" id="PS51093">
    <property type="entry name" value="PTS_EIIA_TYPE_1"/>
    <property type="match status" value="1"/>
</dbReference>
<organism evidence="8 9">
    <name type="scientific">Halobacillus shinanisalinarum</name>
    <dbReference type="NCBI Taxonomy" id="2932258"/>
    <lineage>
        <taxon>Bacteria</taxon>
        <taxon>Bacillati</taxon>
        <taxon>Bacillota</taxon>
        <taxon>Bacilli</taxon>
        <taxon>Bacillales</taxon>
        <taxon>Bacillaceae</taxon>
        <taxon>Halobacillus</taxon>
    </lineage>
</organism>
<dbReference type="PANTHER" id="PTHR45008:SF1">
    <property type="entry name" value="PTS SYSTEM GLUCOSE-SPECIFIC EIIA COMPONENT"/>
    <property type="match status" value="1"/>
</dbReference>
<keyword evidence="4" id="KW-0808">Transferase</keyword>
<evidence type="ECO:0000256" key="6">
    <source>
        <dbReference type="ARBA" id="ARBA00022777"/>
    </source>
</evidence>
<dbReference type="InterPro" id="IPR001127">
    <property type="entry name" value="PTS_EIIA_1_perm"/>
</dbReference>
<sequence>MFKKLFGGNKSTEEQFVAPLSGKVVSLDDVPDPVFSQRMMGDGVAIEPTDGKVVSPVAGEIVQVFPTKHAVGIKTKSGIEVLVHIGLETVSMEGEGFEGHVNTGDQVQAGDSLVTFDPVLVSEKAESTTTPVIITNFDDVVEHFEPSYSDTAAAGDTHIMTVKTK</sequence>
<protein>
    <submittedName>
        <fullName evidence="8">PTS glucose transporter subunit IIA</fullName>
    </submittedName>
</protein>
<evidence type="ECO:0000313" key="8">
    <source>
        <dbReference type="EMBL" id="UOQ95202.1"/>
    </source>
</evidence>
<evidence type="ECO:0000256" key="4">
    <source>
        <dbReference type="ARBA" id="ARBA00022679"/>
    </source>
</evidence>
<name>A0ABY4H425_9BACI</name>
<comment type="subcellular location">
    <subcellularLocation>
        <location evidence="1">Cytoplasm</location>
    </subcellularLocation>
</comment>
<evidence type="ECO:0000256" key="5">
    <source>
        <dbReference type="ARBA" id="ARBA00022683"/>
    </source>
</evidence>
<dbReference type="PROSITE" id="PS00371">
    <property type="entry name" value="PTS_EIIA_TYPE_1_HIS"/>
    <property type="match status" value="1"/>
</dbReference>
<dbReference type="SUPFAM" id="SSF51261">
    <property type="entry name" value="Duplicated hybrid motif"/>
    <property type="match status" value="1"/>
</dbReference>
<accession>A0ABY4H425</accession>
<reference evidence="8 9" key="1">
    <citation type="submission" date="2022-04" db="EMBL/GenBank/DDBJ databases">
        <title>Halobacillus sp. isolated from saltern.</title>
        <authorList>
            <person name="Won M."/>
            <person name="Lee C.-M."/>
            <person name="Woen H.-Y."/>
            <person name="Kwon S.-W."/>
        </authorList>
    </citation>
    <scope>NUCLEOTIDE SEQUENCE [LARGE SCALE GENOMIC DNA]</scope>
    <source>
        <strain evidence="8 9">SSTM10-2</strain>
    </source>
</reference>
<dbReference type="InterPro" id="IPR050890">
    <property type="entry name" value="PTS_EIIA_component"/>
</dbReference>
<keyword evidence="2" id="KW-0813">Transport</keyword>